<reference evidence="2 3" key="1">
    <citation type="submission" date="2018-02" db="EMBL/GenBank/DDBJ databases">
        <authorList>
            <person name="Cohen D.B."/>
            <person name="Kent A.D."/>
        </authorList>
    </citation>
    <scope>NUCLEOTIDE SEQUENCE [LARGE SCALE GENOMIC DNA]</scope>
    <source>
        <strain evidence="2">1</strain>
    </source>
</reference>
<sequence length="61" mass="6620">MVTALLGPNEGVMTLEGDEVSALRAMTEAGLLPPLRLVRSVSRRPPAEPTDRWFESDQGVV</sequence>
<feature type="compositionally biased region" description="Basic and acidic residues" evidence="1">
    <location>
        <begin position="45"/>
        <end position="55"/>
    </location>
</feature>
<feature type="region of interest" description="Disordered" evidence="1">
    <location>
        <begin position="42"/>
        <end position="61"/>
    </location>
</feature>
<evidence type="ECO:0000313" key="2">
    <source>
        <dbReference type="EMBL" id="SPD87458.1"/>
    </source>
</evidence>
<proteinExistence type="predicted"/>
<protein>
    <submittedName>
        <fullName evidence="2">Uncharacterized protein</fullName>
    </submittedName>
</protein>
<dbReference type="AlphaFoldDB" id="A0A2N9JIU7"/>
<name>A0A2N9JIU7_9ACTN</name>
<accession>A0A2N9JIU7</accession>
<dbReference type="EMBL" id="LT985188">
    <property type="protein sequence ID" value="SPD87458.1"/>
    <property type="molecule type" value="Genomic_DNA"/>
</dbReference>
<dbReference type="KEGG" id="mgg:MPLG2_2428"/>
<gene>
    <name evidence="2" type="ORF">MPLG2_2428</name>
</gene>
<organism evidence="2 3">
    <name type="scientific">Micropruina glycogenica</name>
    <dbReference type="NCBI Taxonomy" id="75385"/>
    <lineage>
        <taxon>Bacteria</taxon>
        <taxon>Bacillati</taxon>
        <taxon>Actinomycetota</taxon>
        <taxon>Actinomycetes</taxon>
        <taxon>Propionibacteriales</taxon>
        <taxon>Nocardioidaceae</taxon>
        <taxon>Micropruina</taxon>
    </lineage>
</organism>
<keyword evidence="3" id="KW-1185">Reference proteome</keyword>
<dbReference type="Proteomes" id="UP000238164">
    <property type="component" value="Chromosome 1"/>
</dbReference>
<evidence type="ECO:0000256" key="1">
    <source>
        <dbReference type="SAM" id="MobiDB-lite"/>
    </source>
</evidence>
<evidence type="ECO:0000313" key="3">
    <source>
        <dbReference type="Proteomes" id="UP000238164"/>
    </source>
</evidence>